<organism evidence="7 8">
    <name type="scientific">Futiania mangrovi</name>
    <dbReference type="NCBI Taxonomy" id="2959716"/>
    <lineage>
        <taxon>Bacteria</taxon>
        <taxon>Pseudomonadati</taxon>
        <taxon>Pseudomonadota</taxon>
        <taxon>Alphaproteobacteria</taxon>
        <taxon>Futianiales</taxon>
        <taxon>Futianiaceae</taxon>
        <taxon>Futiania</taxon>
    </lineage>
</organism>
<evidence type="ECO:0000256" key="1">
    <source>
        <dbReference type="ARBA" id="ARBA00010062"/>
    </source>
</evidence>
<dbReference type="InterPro" id="IPR051010">
    <property type="entry name" value="BCAA_transport"/>
</dbReference>
<dbReference type="Pfam" id="PF13458">
    <property type="entry name" value="Peripla_BP_6"/>
    <property type="match status" value="1"/>
</dbReference>
<evidence type="ECO:0000256" key="4">
    <source>
        <dbReference type="ARBA" id="ARBA00022970"/>
    </source>
</evidence>
<dbReference type="PANTHER" id="PTHR30483">
    <property type="entry name" value="LEUCINE-SPECIFIC-BINDING PROTEIN"/>
    <property type="match status" value="1"/>
</dbReference>
<dbReference type="SUPFAM" id="SSF53822">
    <property type="entry name" value="Periplasmic binding protein-like I"/>
    <property type="match status" value="1"/>
</dbReference>
<reference evidence="7" key="1">
    <citation type="submission" date="2022-06" db="EMBL/GenBank/DDBJ databases">
        <title>Isolation and Genomics of Futiania mangrovii gen. nov., sp. nov., a Rare and Metabolically-versatile member in the Class Alphaproteobacteria.</title>
        <authorList>
            <person name="Liu L."/>
            <person name="Huang W.-C."/>
            <person name="Pan J."/>
            <person name="Li J."/>
            <person name="Huang Y."/>
            <person name="Du H."/>
            <person name="Liu Y."/>
            <person name="Li M."/>
        </authorList>
    </citation>
    <scope>NUCLEOTIDE SEQUENCE</scope>
    <source>
        <strain evidence="7">FT118</strain>
    </source>
</reference>
<dbReference type="Proteomes" id="UP001055804">
    <property type="component" value="Unassembled WGS sequence"/>
</dbReference>
<evidence type="ECO:0000256" key="5">
    <source>
        <dbReference type="SAM" id="SignalP"/>
    </source>
</evidence>
<protein>
    <submittedName>
        <fullName evidence="7">ABC transporter substrate-binding protein</fullName>
    </submittedName>
</protein>
<keyword evidence="8" id="KW-1185">Reference proteome</keyword>
<dbReference type="InterPro" id="IPR028082">
    <property type="entry name" value="Peripla_BP_I"/>
</dbReference>
<name>A0A9J6PBL4_9PROT</name>
<feature type="signal peptide" evidence="5">
    <location>
        <begin position="1"/>
        <end position="23"/>
    </location>
</feature>
<feature type="chain" id="PRO_5039914666" evidence="5">
    <location>
        <begin position="24"/>
        <end position="380"/>
    </location>
</feature>
<keyword evidence="3 5" id="KW-0732">Signal</keyword>
<comment type="similarity">
    <text evidence="1">Belongs to the leucine-binding protein family.</text>
</comment>
<dbReference type="GO" id="GO:0006865">
    <property type="term" value="P:amino acid transport"/>
    <property type="evidence" value="ECO:0007669"/>
    <property type="project" value="UniProtKB-KW"/>
</dbReference>
<dbReference type="PANTHER" id="PTHR30483:SF6">
    <property type="entry name" value="PERIPLASMIC BINDING PROTEIN OF ABC TRANSPORTER FOR NATURAL AMINO ACIDS"/>
    <property type="match status" value="1"/>
</dbReference>
<feature type="domain" description="Leucine-binding protein" evidence="6">
    <location>
        <begin position="26"/>
        <end position="372"/>
    </location>
</feature>
<dbReference type="Gene3D" id="3.40.50.2300">
    <property type="match status" value="2"/>
</dbReference>
<comment type="caution">
    <text evidence="7">The sequence shown here is derived from an EMBL/GenBank/DDBJ whole genome shotgun (WGS) entry which is preliminary data.</text>
</comment>
<dbReference type="RefSeq" id="WP_269331083.1">
    <property type="nucleotide sequence ID" value="NZ_JAMZFT010000001.1"/>
</dbReference>
<keyword evidence="4" id="KW-0029">Amino-acid transport</keyword>
<dbReference type="AlphaFoldDB" id="A0A9J6PBL4"/>
<dbReference type="EMBL" id="JAMZFT010000001">
    <property type="protein sequence ID" value="MCP1335128.1"/>
    <property type="molecule type" value="Genomic_DNA"/>
</dbReference>
<dbReference type="InterPro" id="IPR000709">
    <property type="entry name" value="Leu_Ile_Val-bd"/>
</dbReference>
<evidence type="ECO:0000256" key="3">
    <source>
        <dbReference type="ARBA" id="ARBA00022729"/>
    </source>
</evidence>
<evidence type="ECO:0000256" key="2">
    <source>
        <dbReference type="ARBA" id="ARBA00022448"/>
    </source>
</evidence>
<proteinExistence type="inferred from homology"/>
<dbReference type="PRINTS" id="PR00337">
    <property type="entry name" value="LEUILEVALBP"/>
</dbReference>
<keyword evidence="2" id="KW-0813">Transport</keyword>
<dbReference type="InterPro" id="IPR028081">
    <property type="entry name" value="Leu-bd"/>
</dbReference>
<accession>A0A9J6PBL4</accession>
<evidence type="ECO:0000313" key="8">
    <source>
        <dbReference type="Proteomes" id="UP001055804"/>
    </source>
</evidence>
<sequence length="380" mass="39236">MKHWSRVLGAAAVAVGLAGTAMAADPVKVGVILPLSGPSSLAGSEVIQGVRLAAEEANAAGGVLGGRQIELVVEDDESSPTKGATAARKLIEQDGVVAIVGTYNSAVAMSALKVAAEAKIPMTSGGSTSVGVTNMNEPGNPWFFRAFPGSDQQGSESGLDTVNVLGAKRLAIVHDNSSYGNSLADMFAEVTKANGAEIIARESYNAGEQDFYAMLTKLGALKPEAVYLAGLVGDGANIVRQASEMGIQTQFVGSGSMMTDKFIELTGPASEGFAVSSMFEPDTPNEHGAAFAKRFKERWGVNANVHSALGYDSMAVLAKAIDRAGSTDGTAIRDAMMKSGDVPLVQGPPGTTAAYDEKGSVNFNIGMAIVKDGKRQLQPF</sequence>
<evidence type="ECO:0000259" key="6">
    <source>
        <dbReference type="Pfam" id="PF13458"/>
    </source>
</evidence>
<gene>
    <name evidence="7" type="ORF">NJQ99_01755</name>
</gene>
<evidence type="ECO:0000313" key="7">
    <source>
        <dbReference type="EMBL" id="MCP1335128.1"/>
    </source>
</evidence>